<dbReference type="InterPro" id="IPR001849">
    <property type="entry name" value="PH_domain"/>
</dbReference>
<dbReference type="InterPro" id="IPR001164">
    <property type="entry name" value="ArfGAP_dom"/>
</dbReference>
<feature type="compositionally biased region" description="Acidic residues" evidence="5">
    <location>
        <begin position="395"/>
        <end position="408"/>
    </location>
</feature>
<accession>A0AAE0FH99</accession>
<reference evidence="8 9" key="1">
    <citation type="journal article" date="2015" name="Genome Biol. Evol.">
        <title>Comparative Genomics of a Bacterivorous Green Alga Reveals Evolutionary Causalities and Consequences of Phago-Mixotrophic Mode of Nutrition.</title>
        <authorList>
            <person name="Burns J.A."/>
            <person name="Paasch A."/>
            <person name="Narechania A."/>
            <person name="Kim E."/>
        </authorList>
    </citation>
    <scope>NUCLEOTIDE SEQUENCE [LARGE SCALE GENOMIC DNA]</scope>
    <source>
        <strain evidence="8 9">PLY_AMNH</strain>
    </source>
</reference>
<feature type="compositionally biased region" description="Pro residues" evidence="5">
    <location>
        <begin position="380"/>
        <end position="393"/>
    </location>
</feature>
<dbReference type="Gene3D" id="1.10.220.150">
    <property type="entry name" value="Arf GTPase activating protein"/>
    <property type="match status" value="1"/>
</dbReference>
<evidence type="ECO:0000313" key="8">
    <source>
        <dbReference type="EMBL" id="KAK3259619.1"/>
    </source>
</evidence>
<keyword evidence="1" id="KW-0479">Metal-binding</keyword>
<feature type="compositionally biased region" description="Low complexity" evidence="5">
    <location>
        <begin position="30"/>
        <end position="41"/>
    </location>
</feature>
<dbReference type="SUPFAM" id="SSF57863">
    <property type="entry name" value="ArfGap/RecO-like zinc finger"/>
    <property type="match status" value="1"/>
</dbReference>
<evidence type="ECO:0000256" key="4">
    <source>
        <dbReference type="PROSITE-ProRule" id="PRU00288"/>
    </source>
</evidence>
<evidence type="ECO:0000259" key="6">
    <source>
        <dbReference type="PROSITE" id="PS50003"/>
    </source>
</evidence>
<dbReference type="GO" id="GO:0005096">
    <property type="term" value="F:GTPase activator activity"/>
    <property type="evidence" value="ECO:0007669"/>
    <property type="project" value="InterPro"/>
</dbReference>
<gene>
    <name evidence="8" type="ORF">CYMTET_31392</name>
</gene>
<dbReference type="CDD" id="cd08204">
    <property type="entry name" value="ArfGap"/>
    <property type="match status" value="1"/>
</dbReference>
<feature type="non-terminal residue" evidence="8">
    <location>
        <position position="1"/>
    </location>
</feature>
<dbReference type="PROSITE" id="PS50115">
    <property type="entry name" value="ARFGAP"/>
    <property type="match status" value="1"/>
</dbReference>
<dbReference type="SMART" id="SM00233">
    <property type="entry name" value="PH"/>
    <property type="match status" value="1"/>
</dbReference>
<evidence type="ECO:0000256" key="5">
    <source>
        <dbReference type="SAM" id="MobiDB-lite"/>
    </source>
</evidence>
<dbReference type="PANTHER" id="PTHR23180:SF160">
    <property type="entry name" value="ADP-RIBOSYLATION FACTOR GTPASE-ACTIVATING PROTEIN EFFECTOR PROTEIN 1"/>
    <property type="match status" value="1"/>
</dbReference>
<feature type="domain" description="PH" evidence="6">
    <location>
        <begin position="60"/>
        <end position="215"/>
    </location>
</feature>
<keyword evidence="2 4" id="KW-0863">Zinc-finger</keyword>
<evidence type="ECO:0000313" key="9">
    <source>
        <dbReference type="Proteomes" id="UP001190700"/>
    </source>
</evidence>
<dbReference type="GO" id="GO:0008270">
    <property type="term" value="F:zinc ion binding"/>
    <property type="evidence" value="ECO:0007669"/>
    <property type="project" value="UniProtKB-KW"/>
</dbReference>
<evidence type="ECO:0000256" key="1">
    <source>
        <dbReference type="ARBA" id="ARBA00022723"/>
    </source>
</evidence>
<dbReference type="SMART" id="SM00105">
    <property type="entry name" value="ArfGap"/>
    <property type="match status" value="1"/>
</dbReference>
<feature type="compositionally biased region" description="Basic residues" evidence="5">
    <location>
        <begin position="423"/>
        <end position="438"/>
    </location>
</feature>
<dbReference type="SUPFAM" id="SSF50729">
    <property type="entry name" value="PH domain-like"/>
    <property type="match status" value="1"/>
</dbReference>
<feature type="domain" description="Arf-GAP" evidence="7">
    <location>
        <begin position="257"/>
        <end position="339"/>
    </location>
</feature>
<evidence type="ECO:0000256" key="3">
    <source>
        <dbReference type="ARBA" id="ARBA00022833"/>
    </source>
</evidence>
<feature type="region of interest" description="Disordered" evidence="5">
    <location>
        <begin position="380"/>
        <end position="473"/>
    </location>
</feature>
<protein>
    <submittedName>
        <fullName evidence="8">Uncharacterized protein</fullName>
    </submittedName>
</protein>
<dbReference type="InterPro" id="IPR045258">
    <property type="entry name" value="ACAP1/2/3-like"/>
</dbReference>
<name>A0AAE0FH99_9CHLO</name>
<dbReference type="Pfam" id="PF01412">
    <property type="entry name" value="ArfGap"/>
    <property type="match status" value="1"/>
</dbReference>
<dbReference type="InterPro" id="IPR011993">
    <property type="entry name" value="PH-like_dom_sf"/>
</dbReference>
<dbReference type="InterPro" id="IPR037278">
    <property type="entry name" value="ARFGAP/RecO"/>
</dbReference>
<keyword evidence="9" id="KW-1185">Reference proteome</keyword>
<feature type="region of interest" description="Disordered" evidence="5">
    <location>
        <begin position="1"/>
        <end position="67"/>
    </location>
</feature>
<dbReference type="AlphaFoldDB" id="A0AAE0FH99"/>
<proteinExistence type="predicted"/>
<dbReference type="InterPro" id="IPR038508">
    <property type="entry name" value="ArfGAP_dom_sf"/>
</dbReference>
<dbReference type="PRINTS" id="PR00405">
    <property type="entry name" value="REVINTRACTNG"/>
</dbReference>
<dbReference type="PROSITE" id="PS50003">
    <property type="entry name" value="PH_DOMAIN"/>
    <property type="match status" value="1"/>
</dbReference>
<evidence type="ECO:0000256" key="2">
    <source>
        <dbReference type="ARBA" id="ARBA00022771"/>
    </source>
</evidence>
<dbReference type="Gene3D" id="2.30.29.30">
    <property type="entry name" value="Pleckstrin-homology domain (PH domain)/Phosphotyrosine-binding domain (PTB)"/>
    <property type="match status" value="1"/>
</dbReference>
<dbReference type="PANTHER" id="PTHR23180">
    <property type="entry name" value="CENTAURIN/ARF"/>
    <property type="match status" value="1"/>
</dbReference>
<dbReference type="Proteomes" id="UP001190700">
    <property type="component" value="Unassembled WGS sequence"/>
</dbReference>
<sequence length="473" mass="49346">AQCDPPGLSPEMPLSMVRPSEVSPPPLPGPAARASADADPPVTSWRKGGAPGIPSEASVGPRRRKTLRGAAPAGFKSWERQFFVLDGRGVLAYHSGKMDPVQMLGAAGEECEPDPMDHLDNGLLLPIAQDIAGSAAGMEESKLSKKPTKKRPPVGYGRVDLLVSAVKTDADPEDSQVADLQFCFRIINPRGTLLLQAESMDERNGWVGDLQGVIAELLSVAATSGGRPIQSSASITLPKDGTVAGAREREHAASDPGAARAVLEALEGNDRCADCGAAAPDWASINLGLLLCQHCAGAHRGLGTHISKVRSLVLDTDAWTPAVIGLFKASSNLSGNAVWLGGAESLEAATREVLQGSAVAGCSELDPARGEATCFVVAGPRPPVVPPPPPTTAPPEEEEEEEEEEAAVEAEVRTGATTVNPLLKRKQKGGRGKKKKNAAKTASAGTPHPLFPVTLPCATQLGPARRRVEDRKA</sequence>
<keyword evidence="3" id="KW-0862">Zinc</keyword>
<evidence type="ECO:0000259" key="7">
    <source>
        <dbReference type="PROSITE" id="PS50115"/>
    </source>
</evidence>
<comment type="caution">
    <text evidence="8">The sequence shown here is derived from an EMBL/GenBank/DDBJ whole genome shotgun (WGS) entry which is preliminary data.</text>
</comment>
<organism evidence="8 9">
    <name type="scientific">Cymbomonas tetramitiformis</name>
    <dbReference type="NCBI Taxonomy" id="36881"/>
    <lineage>
        <taxon>Eukaryota</taxon>
        <taxon>Viridiplantae</taxon>
        <taxon>Chlorophyta</taxon>
        <taxon>Pyramimonadophyceae</taxon>
        <taxon>Pyramimonadales</taxon>
        <taxon>Pyramimonadaceae</taxon>
        <taxon>Cymbomonas</taxon>
    </lineage>
</organism>
<dbReference type="EMBL" id="LGRX02018605">
    <property type="protein sequence ID" value="KAK3259619.1"/>
    <property type="molecule type" value="Genomic_DNA"/>
</dbReference>